<dbReference type="AlphaFoldDB" id="A0A699X7P1"/>
<proteinExistence type="predicted"/>
<sequence>MFDEYFNPTLCVVSPMFPATAPLPGDTIATSSSTTIDKDVSYASTSPINQEIQSQFIHQGVKEQIHRQYNAQFDNAPLLHNLSSDPSLEETTLQGV</sequence>
<evidence type="ECO:0000313" key="1">
    <source>
        <dbReference type="EMBL" id="GFD54500.1"/>
    </source>
</evidence>
<feature type="non-terminal residue" evidence="1">
    <location>
        <position position="96"/>
    </location>
</feature>
<organism evidence="1">
    <name type="scientific">Tanacetum cinerariifolium</name>
    <name type="common">Dalmatian daisy</name>
    <name type="synonym">Chrysanthemum cinerariifolium</name>
    <dbReference type="NCBI Taxonomy" id="118510"/>
    <lineage>
        <taxon>Eukaryota</taxon>
        <taxon>Viridiplantae</taxon>
        <taxon>Streptophyta</taxon>
        <taxon>Embryophyta</taxon>
        <taxon>Tracheophyta</taxon>
        <taxon>Spermatophyta</taxon>
        <taxon>Magnoliopsida</taxon>
        <taxon>eudicotyledons</taxon>
        <taxon>Gunneridae</taxon>
        <taxon>Pentapetalae</taxon>
        <taxon>asterids</taxon>
        <taxon>campanulids</taxon>
        <taxon>Asterales</taxon>
        <taxon>Asteraceae</taxon>
        <taxon>Asteroideae</taxon>
        <taxon>Anthemideae</taxon>
        <taxon>Anthemidinae</taxon>
        <taxon>Tanacetum</taxon>
    </lineage>
</organism>
<reference evidence="1" key="1">
    <citation type="journal article" date="2019" name="Sci. Rep.">
        <title>Draft genome of Tanacetum cinerariifolium, the natural source of mosquito coil.</title>
        <authorList>
            <person name="Yamashiro T."/>
            <person name="Shiraishi A."/>
            <person name="Satake H."/>
            <person name="Nakayama K."/>
        </authorList>
    </citation>
    <scope>NUCLEOTIDE SEQUENCE</scope>
</reference>
<protein>
    <recommendedName>
        <fullName evidence="2">Integrase, catalytic region, zinc finger, CCHC-type, peptidase aspartic, catalytic</fullName>
    </recommendedName>
</protein>
<accession>A0A699X7P1</accession>
<gene>
    <name evidence="1" type="ORF">Tci_926469</name>
</gene>
<name>A0A699X7P1_TANCI</name>
<comment type="caution">
    <text evidence="1">The sequence shown here is derived from an EMBL/GenBank/DDBJ whole genome shotgun (WGS) entry which is preliminary data.</text>
</comment>
<evidence type="ECO:0008006" key="2">
    <source>
        <dbReference type="Google" id="ProtNLM"/>
    </source>
</evidence>
<dbReference type="EMBL" id="BKCJ011806605">
    <property type="protein sequence ID" value="GFD54500.1"/>
    <property type="molecule type" value="Genomic_DNA"/>
</dbReference>